<name>A0ABQ3UYT9_9CHLR</name>
<accession>A0ABQ3UYT9</accession>
<keyword evidence="1" id="KW-0175">Coiled coil</keyword>
<dbReference type="InterPro" id="IPR009061">
    <property type="entry name" value="DNA-bd_dom_put_sf"/>
</dbReference>
<organism evidence="2 3">
    <name type="scientific">Ktedonobacter robiniae</name>
    <dbReference type="NCBI Taxonomy" id="2778365"/>
    <lineage>
        <taxon>Bacteria</taxon>
        <taxon>Bacillati</taxon>
        <taxon>Chloroflexota</taxon>
        <taxon>Ktedonobacteria</taxon>
        <taxon>Ktedonobacterales</taxon>
        <taxon>Ktedonobacteraceae</taxon>
        <taxon>Ktedonobacter</taxon>
    </lineage>
</organism>
<reference evidence="2 3" key="1">
    <citation type="journal article" date="2021" name="Int. J. Syst. Evol. Microbiol.">
        <title>Reticulibacter mediterranei gen. nov., sp. nov., within the new family Reticulibacteraceae fam. nov., and Ktedonospora formicarum gen. nov., sp. nov., Ktedonobacter robiniae sp. nov., Dictyobacter formicarum sp. nov. and Dictyobacter arantiisoli sp. nov., belonging to the class Ktedonobacteria.</title>
        <authorList>
            <person name="Yabe S."/>
            <person name="Zheng Y."/>
            <person name="Wang C.M."/>
            <person name="Sakai Y."/>
            <person name="Abe K."/>
            <person name="Yokota A."/>
            <person name="Donadio S."/>
            <person name="Cavaletti L."/>
            <person name="Monciardini P."/>
        </authorList>
    </citation>
    <scope>NUCLEOTIDE SEQUENCE [LARGE SCALE GENOMIC DNA]</scope>
    <source>
        <strain evidence="2 3">SOSP1-30</strain>
    </source>
</reference>
<dbReference type="Proteomes" id="UP000654345">
    <property type="component" value="Unassembled WGS sequence"/>
</dbReference>
<proteinExistence type="predicted"/>
<sequence length="82" mass="9577">MPLAQMIHFAALRRQGDATATERRLILEEHQHVLEEHMHKLEQHMAALRRKITHMREVEERNNAAVAQVYATLQDEPTDTVI</sequence>
<dbReference type="EMBL" id="BNJG01000002">
    <property type="protein sequence ID" value="GHO58056.1"/>
    <property type="molecule type" value="Genomic_DNA"/>
</dbReference>
<protein>
    <submittedName>
        <fullName evidence="2">Uncharacterized protein</fullName>
    </submittedName>
</protein>
<evidence type="ECO:0000313" key="3">
    <source>
        <dbReference type="Proteomes" id="UP000654345"/>
    </source>
</evidence>
<evidence type="ECO:0000256" key="1">
    <source>
        <dbReference type="SAM" id="Coils"/>
    </source>
</evidence>
<keyword evidence="3" id="KW-1185">Reference proteome</keyword>
<gene>
    <name evidence="2" type="ORF">KSB_65310</name>
</gene>
<dbReference type="RefSeq" id="WP_201374328.1">
    <property type="nucleotide sequence ID" value="NZ_BNJG01000002.1"/>
</dbReference>
<evidence type="ECO:0000313" key="2">
    <source>
        <dbReference type="EMBL" id="GHO58056.1"/>
    </source>
</evidence>
<dbReference type="Gene3D" id="1.10.1660.10">
    <property type="match status" value="1"/>
</dbReference>
<dbReference type="SUPFAM" id="SSF46955">
    <property type="entry name" value="Putative DNA-binding domain"/>
    <property type="match status" value="1"/>
</dbReference>
<comment type="caution">
    <text evidence="2">The sequence shown here is derived from an EMBL/GenBank/DDBJ whole genome shotgun (WGS) entry which is preliminary data.</text>
</comment>
<feature type="coiled-coil region" evidence="1">
    <location>
        <begin position="27"/>
        <end position="58"/>
    </location>
</feature>